<evidence type="ECO:0000259" key="4">
    <source>
        <dbReference type="Pfam" id="PF00849"/>
    </source>
</evidence>
<dbReference type="EMBL" id="JARVLH010000001">
    <property type="protein sequence ID" value="MEX5284137.1"/>
    <property type="molecule type" value="Genomic_DNA"/>
</dbReference>
<dbReference type="Gene3D" id="3.30.2350.10">
    <property type="entry name" value="Pseudouridine synthase"/>
    <property type="match status" value="1"/>
</dbReference>
<dbReference type="InterPro" id="IPR020103">
    <property type="entry name" value="PsdUridine_synth_cat_dom_sf"/>
</dbReference>
<dbReference type="RefSeq" id="WP_368845869.1">
    <property type="nucleotide sequence ID" value="NZ_CP194411.1"/>
</dbReference>
<protein>
    <recommendedName>
        <fullName evidence="3">Pseudouridine synthase</fullName>
        <ecNumber evidence="3">5.4.99.-</ecNumber>
    </recommendedName>
</protein>
<proteinExistence type="inferred from homology"/>
<comment type="catalytic activity">
    <reaction evidence="1 3">
        <text>a uridine in RNA = a pseudouridine in RNA</text>
        <dbReference type="Rhea" id="RHEA:48348"/>
        <dbReference type="Rhea" id="RHEA-COMP:12068"/>
        <dbReference type="Rhea" id="RHEA-COMP:12069"/>
        <dbReference type="ChEBI" id="CHEBI:65314"/>
        <dbReference type="ChEBI" id="CHEBI:65315"/>
    </reaction>
</comment>
<dbReference type="InterPro" id="IPR050188">
    <property type="entry name" value="RluA_PseudoU_synthase"/>
</dbReference>
<dbReference type="CDD" id="cd02869">
    <property type="entry name" value="PseudoU_synth_RluA_like"/>
    <property type="match status" value="1"/>
</dbReference>
<dbReference type="PROSITE" id="PS01129">
    <property type="entry name" value="PSI_RLU"/>
    <property type="match status" value="1"/>
</dbReference>
<evidence type="ECO:0000313" key="6">
    <source>
        <dbReference type="Proteomes" id="UP001559623"/>
    </source>
</evidence>
<feature type="domain" description="Pseudouridine synthase RsuA/RluA-like" evidence="4">
    <location>
        <begin position="87"/>
        <end position="236"/>
    </location>
</feature>
<dbReference type="NCBIfam" id="TIGR00005">
    <property type="entry name" value="rluA_subfam"/>
    <property type="match status" value="1"/>
</dbReference>
<dbReference type="InterPro" id="IPR006145">
    <property type="entry name" value="PsdUridine_synth_RsuA/RluA"/>
</dbReference>
<sequence>MSQTILRLPEGMPAMELREFLQKECGFSTTLWKRLRRSGTFLLNGRSVNAACACIQGGDELRWQLDEESRIAPADIPIDIRYEDDSLLIINKPAGMLVHPTNGEHRRTLANAVLFHYETHGENHAFHPVHRLDRQTSGLVLIAKEAHVQHLLSAPDKMSMDRIYLAIIEGAPPEPCGTIDAPIARRPGSIIERMVSSAGQPAVTHYETLCTKNGLSLLSLRLETGRTHQIRVHLAHIGYPLLGDDLYGGTKERISRQALHATRLCLRHPFSGKTVAVTAALPRDMRTFFPDIPG</sequence>
<gene>
    <name evidence="5" type="ORF">QCO44_00545</name>
</gene>
<evidence type="ECO:0000256" key="1">
    <source>
        <dbReference type="ARBA" id="ARBA00000073"/>
    </source>
</evidence>
<dbReference type="GO" id="GO:0016853">
    <property type="term" value="F:isomerase activity"/>
    <property type="evidence" value="ECO:0007669"/>
    <property type="project" value="UniProtKB-KW"/>
</dbReference>
<dbReference type="PANTHER" id="PTHR21600:SF71">
    <property type="entry name" value="PSEUDOURIDINE SYNTHASE"/>
    <property type="match status" value="1"/>
</dbReference>
<comment type="caution">
    <text evidence="5">The sequence shown here is derived from an EMBL/GenBank/DDBJ whole genome shotgun (WGS) entry which is preliminary data.</text>
</comment>
<dbReference type="InterPro" id="IPR006224">
    <property type="entry name" value="PsdUridine_synth_RluA-like_CS"/>
</dbReference>
<evidence type="ECO:0000256" key="3">
    <source>
        <dbReference type="RuleBase" id="RU362028"/>
    </source>
</evidence>
<dbReference type="Proteomes" id="UP001559623">
    <property type="component" value="Unassembled WGS sequence"/>
</dbReference>
<dbReference type="Pfam" id="PF00849">
    <property type="entry name" value="PseudoU_synth_2"/>
    <property type="match status" value="1"/>
</dbReference>
<dbReference type="EC" id="5.4.99.-" evidence="3"/>
<dbReference type="PANTHER" id="PTHR21600">
    <property type="entry name" value="MITOCHONDRIAL RNA PSEUDOURIDINE SYNTHASE"/>
    <property type="match status" value="1"/>
</dbReference>
<evidence type="ECO:0000313" key="5">
    <source>
        <dbReference type="EMBL" id="MEX5284137.1"/>
    </source>
</evidence>
<evidence type="ECO:0000256" key="2">
    <source>
        <dbReference type="ARBA" id="ARBA00010876"/>
    </source>
</evidence>
<organism evidence="5 6">
    <name type="scientific">Selenomonas sputigena</name>
    <dbReference type="NCBI Taxonomy" id="69823"/>
    <lineage>
        <taxon>Bacteria</taxon>
        <taxon>Bacillati</taxon>
        <taxon>Bacillota</taxon>
        <taxon>Negativicutes</taxon>
        <taxon>Selenomonadales</taxon>
        <taxon>Selenomonadaceae</taxon>
        <taxon>Selenomonas</taxon>
    </lineage>
</organism>
<dbReference type="InterPro" id="IPR006225">
    <property type="entry name" value="PsdUridine_synth_RluC/D"/>
</dbReference>
<name>A0ABV3X1R4_9FIRM</name>
<accession>A0ABV3X1R4</accession>
<reference evidence="5 6" key="1">
    <citation type="submission" date="2023-04" db="EMBL/GenBank/DDBJ databases">
        <title>Genome Sequence of Selenomonas sputigena ATCC 33150.</title>
        <authorList>
            <person name="Miller D.P."/>
            <person name="Anvari S."/>
            <person name="Polson S.W."/>
            <person name="Macdonald M."/>
            <person name="Mcdowell J.V."/>
        </authorList>
    </citation>
    <scope>NUCLEOTIDE SEQUENCE [LARGE SCALE GENOMIC DNA]</scope>
    <source>
        <strain evidence="5 6">ATCC 33150</strain>
    </source>
</reference>
<keyword evidence="3 5" id="KW-0413">Isomerase</keyword>
<dbReference type="SUPFAM" id="SSF55120">
    <property type="entry name" value="Pseudouridine synthase"/>
    <property type="match status" value="1"/>
</dbReference>
<comment type="similarity">
    <text evidence="2 3">Belongs to the pseudouridine synthase RluA family.</text>
</comment>
<comment type="function">
    <text evidence="3">Responsible for synthesis of pseudouridine from uracil.</text>
</comment>
<keyword evidence="6" id="KW-1185">Reference proteome</keyword>